<evidence type="ECO:0008006" key="4">
    <source>
        <dbReference type="Google" id="ProtNLM"/>
    </source>
</evidence>
<evidence type="ECO:0000313" key="3">
    <source>
        <dbReference type="Proteomes" id="UP000183945"/>
    </source>
</evidence>
<feature type="signal peptide" evidence="1">
    <location>
        <begin position="1"/>
        <end position="22"/>
    </location>
</feature>
<sequence>MKTIKYQIKTFFFLLFAFSSLAACSSDDDTIIDDNDNDGDLVEGLASAEITVDNETIQFSSKSEDNFAGVMKTKMGEEEIDQLVIVMVDKDSEVAIISQALPAPNSPIDYDLSKVGFGNDYFFTTDVVLDDSKVYSMGSYQQGDEIALQSEGLFQITSVSKDNIKGTFKMTLYNSYDPNNEDAKELTITEGKFDLPIKEIDEGDLGDLDLD</sequence>
<accession>A0A1M5CSX4</accession>
<dbReference type="EMBL" id="FQVT01000001">
    <property type="protein sequence ID" value="SHF57756.1"/>
    <property type="molecule type" value="Genomic_DNA"/>
</dbReference>
<dbReference type="AlphaFoldDB" id="A0A1M5CSX4"/>
<organism evidence="2 3">
    <name type="scientific">Salegentibacter echinorum</name>
    <dbReference type="NCBI Taxonomy" id="1073325"/>
    <lineage>
        <taxon>Bacteria</taxon>
        <taxon>Pseudomonadati</taxon>
        <taxon>Bacteroidota</taxon>
        <taxon>Flavobacteriia</taxon>
        <taxon>Flavobacteriales</taxon>
        <taxon>Flavobacteriaceae</taxon>
        <taxon>Salegentibacter</taxon>
    </lineage>
</organism>
<evidence type="ECO:0000256" key="1">
    <source>
        <dbReference type="SAM" id="SignalP"/>
    </source>
</evidence>
<proteinExistence type="predicted"/>
<protein>
    <recommendedName>
        <fullName evidence="4">DUF4382 domain-containing protein</fullName>
    </recommendedName>
</protein>
<dbReference type="PROSITE" id="PS51257">
    <property type="entry name" value="PROKAR_LIPOPROTEIN"/>
    <property type="match status" value="1"/>
</dbReference>
<gene>
    <name evidence="2" type="ORF">SAMN05444483_101652</name>
</gene>
<dbReference type="OrthoDB" id="9858805at2"/>
<feature type="chain" id="PRO_5012906193" description="DUF4382 domain-containing protein" evidence="1">
    <location>
        <begin position="23"/>
        <end position="211"/>
    </location>
</feature>
<evidence type="ECO:0000313" key="2">
    <source>
        <dbReference type="EMBL" id="SHF57756.1"/>
    </source>
</evidence>
<keyword evidence="3" id="KW-1185">Reference proteome</keyword>
<name>A0A1M5CSX4_SALEC</name>
<reference evidence="3" key="1">
    <citation type="submission" date="2016-11" db="EMBL/GenBank/DDBJ databases">
        <authorList>
            <person name="Varghese N."/>
            <person name="Submissions S."/>
        </authorList>
    </citation>
    <scope>NUCLEOTIDE SEQUENCE [LARGE SCALE GENOMIC DNA]</scope>
    <source>
        <strain evidence="3">DSM 24579</strain>
    </source>
</reference>
<dbReference type="Proteomes" id="UP000183945">
    <property type="component" value="Unassembled WGS sequence"/>
</dbReference>
<dbReference type="RefSeq" id="WP_072876595.1">
    <property type="nucleotide sequence ID" value="NZ_FQVT01000001.1"/>
</dbReference>
<keyword evidence="1" id="KW-0732">Signal</keyword>